<feature type="domain" description="Imm33-like" evidence="1">
    <location>
        <begin position="6"/>
        <end position="108"/>
    </location>
</feature>
<dbReference type="Pfam" id="PF24719">
    <property type="entry name" value="Imm33-like"/>
    <property type="match status" value="1"/>
</dbReference>
<evidence type="ECO:0000313" key="2">
    <source>
        <dbReference type="EMBL" id="AWH86635.1"/>
    </source>
</evidence>
<organism evidence="2 3">
    <name type="scientific">Flavobacterium album</name>
    <dbReference type="NCBI Taxonomy" id="2175091"/>
    <lineage>
        <taxon>Bacteria</taxon>
        <taxon>Pseudomonadati</taxon>
        <taxon>Bacteroidota</taxon>
        <taxon>Flavobacteriia</taxon>
        <taxon>Flavobacteriales</taxon>
        <taxon>Flavobacteriaceae</taxon>
        <taxon>Flavobacterium</taxon>
    </lineage>
</organism>
<evidence type="ECO:0000313" key="3">
    <source>
        <dbReference type="Proteomes" id="UP000244929"/>
    </source>
</evidence>
<gene>
    <name evidence="2" type="ORF">HYN59_16645</name>
</gene>
<keyword evidence="3" id="KW-1185">Reference proteome</keyword>
<protein>
    <recommendedName>
        <fullName evidence="1">Imm33-like domain-containing protein</fullName>
    </recommendedName>
</protein>
<dbReference type="InterPro" id="IPR056509">
    <property type="entry name" value="Imm33-like"/>
</dbReference>
<dbReference type="Proteomes" id="UP000244929">
    <property type="component" value="Chromosome"/>
</dbReference>
<proteinExistence type="predicted"/>
<dbReference type="KEGG" id="falb:HYN59_16645"/>
<dbReference type="AlphaFoldDB" id="A0A2S1R1X7"/>
<dbReference type="RefSeq" id="WP_108779358.1">
    <property type="nucleotide sequence ID" value="NZ_CP029186.1"/>
</dbReference>
<accession>A0A2S1R1X7</accession>
<reference evidence="2 3" key="1">
    <citation type="submission" date="2018-04" db="EMBL/GenBank/DDBJ databases">
        <title>Genome sequencing of Flavobacterium sp. HYN0059.</title>
        <authorList>
            <person name="Yi H."/>
            <person name="Baek C."/>
        </authorList>
    </citation>
    <scope>NUCLEOTIDE SEQUENCE [LARGE SCALE GENOMIC DNA]</scope>
    <source>
        <strain evidence="2 3">HYN0059</strain>
    </source>
</reference>
<sequence length="114" mass="13107">MDDLTQLDICKKYFADHIPSPNNFKIGISESAMQGEMPINGLRHEIEGDTSGWYIWGGKAFSNDPNFFSPLHISHLKDKCPLIIKYLALPPGYRFLIDDKGYEDVWFDELILNQ</sequence>
<evidence type="ECO:0000259" key="1">
    <source>
        <dbReference type="Pfam" id="PF24719"/>
    </source>
</evidence>
<name>A0A2S1R1X7_9FLAO</name>
<dbReference type="OrthoDB" id="7063432at2"/>
<dbReference type="EMBL" id="CP029186">
    <property type="protein sequence ID" value="AWH86635.1"/>
    <property type="molecule type" value="Genomic_DNA"/>
</dbReference>